<protein>
    <submittedName>
        <fullName evidence="2">Uncharacterized protein</fullName>
    </submittedName>
</protein>
<evidence type="ECO:0000313" key="3">
    <source>
        <dbReference type="Proteomes" id="UP000626109"/>
    </source>
</evidence>
<sequence>MESSTMHQSRRPKLRRGAEENEDDNENFEALLREQAAFGSGRGGSPAATAFRAPPRRPPPAESEGTSGAAGASEDGPQESVGKPRQASLFKQLRQGLAAGAGAATLAGRPFGAPAAAPHPEISALPELEDDEGEENVNSERDERERAPPRVHEGEAYST</sequence>
<evidence type="ECO:0000313" key="2">
    <source>
        <dbReference type="EMBL" id="CAE8704808.1"/>
    </source>
</evidence>
<dbReference type="AlphaFoldDB" id="A0A813KHM1"/>
<feature type="compositionally biased region" description="Acidic residues" evidence="1">
    <location>
        <begin position="127"/>
        <end position="137"/>
    </location>
</feature>
<gene>
    <name evidence="2" type="ORF">PGLA2088_LOCUS33376</name>
</gene>
<feature type="region of interest" description="Disordered" evidence="1">
    <location>
        <begin position="1"/>
        <end position="93"/>
    </location>
</feature>
<name>A0A813KHM1_POLGL</name>
<feature type="region of interest" description="Disordered" evidence="1">
    <location>
        <begin position="107"/>
        <end position="159"/>
    </location>
</feature>
<proteinExistence type="predicted"/>
<reference evidence="2" key="1">
    <citation type="submission" date="2021-02" db="EMBL/GenBank/DDBJ databases">
        <authorList>
            <person name="Dougan E. K."/>
            <person name="Rhodes N."/>
            <person name="Thang M."/>
            <person name="Chan C."/>
        </authorList>
    </citation>
    <scope>NUCLEOTIDE SEQUENCE</scope>
</reference>
<feature type="compositionally biased region" description="Low complexity" evidence="1">
    <location>
        <begin position="62"/>
        <end position="74"/>
    </location>
</feature>
<feature type="compositionally biased region" description="Low complexity" evidence="1">
    <location>
        <begin position="107"/>
        <end position="120"/>
    </location>
</feature>
<evidence type="ECO:0000256" key="1">
    <source>
        <dbReference type="SAM" id="MobiDB-lite"/>
    </source>
</evidence>
<organism evidence="2 3">
    <name type="scientific">Polarella glacialis</name>
    <name type="common">Dinoflagellate</name>
    <dbReference type="NCBI Taxonomy" id="89957"/>
    <lineage>
        <taxon>Eukaryota</taxon>
        <taxon>Sar</taxon>
        <taxon>Alveolata</taxon>
        <taxon>Dinophyceae</taxon>
        <taxon>Suessiales</taxon>
        <taxon>Suessiaceae</taxon>
        <taxon>Polarella</taxon>
    </lineage>
</organism>
<dbReference type="EMBL" id="CAJNNW010030864">
    <property type="protein sequence ID" value="CAE8704808.1"/>
    <property type="molecule type" value="Genomic_DNA"/>
</dbReference>
<feature type="compositionally biased region" description="Basic and acidic residues" evidence="1">
    <location>
        <begin position="138"/>
        <end position="159"/>
    </location>
</feature>
<dbReference type="Proteomes" id="UP000626109">
    <property type="component" value="Unassembled WGS sequence"/>
</dbReference>
<comment type="caution">
    <text evidence="2">The sequence shown here is derived from an EMBL/GenBank/DDBJ whole genome shotgun (WGS) entry which is preliminary data.</text>
</comment>
<accession>A0A813KHM1</accession>